<evidence type="ECO:0000313" key="7">
    <source>
        <dbReference type="Proteomes" id="UP000887565"/>
    </source>
</evidence>
<dbReference type="SMART" id="SM01041">
    <property type="entry name" value="BRO1"/>
    <property type="match status" value="1"/>
</dbReference>
<sequence>MKISCTHFQCAAYAFQTLKDSPTLCSSQFSTDFDSSILNWNFNLMMAQAQECILEKSIVDRRKCSIVAKIAAQVAEFYKECLKNLSNVNLTDIVDGSRCKTWKKFIEAKQKYYWAVAYFYNGLQYEPSDENVKDLGQNIGERIAYYQAAMENLSSANSFAKDSQQIRDPLQFVESIVSTKLESAKKDNDFVFHERIPNLADLPELKGASLVKPIPFDPLDVEISGPDIFQKLIPLSVHQSSSLYSEEKANLLRRVSSQVEEKNQILNDYLLSLQLGNLNLDANSDEISLPEKLLECCAAFNAMPDAVPQLLSSMNEISTVYRKVESILIEFNQQLNDAESDLGVFDKTNDEKAEKLKINLHDLKIQFKRFSEANNLATQSNTELHKAMAEHSDNLKLLSAPLNELKKQLFECAPKIDYNCPESLELKKISAKIDEMKEQRRNLLDDLRLQIMNDDITKLLLANRQQDCRELFDKQLAKHEKSVKILEQNLAAQDNILKLLTDANARCGDFRRAMVESSVAREEKVQQLVDSFNAYLDLKDKSAQGVSFYDRLQSNLKDFNEKLNKYGLEFNKFETEMAKKQTKVVPENVDEGPKLKDYMAYYQAMKSGQQPTFAPKTLGGGGFTNVYPGVILAPRQPSSNVNYANYQLPSSSYNQNFVAQSPYSSVAQPRQTYVASQQPPPTNFGQLYGQQQNFSAQTPFPQNPYAPRPTAAAPYVPQAYSTPYPPQNLAASTPGHPSALGYNWPPMTQPATVYAASFQSPQFGNSPAQRPTQNLMDQPVEAVALPPPMAPGAQ</sequence>
<evidence type="ECO:0000256" key="1">
    <source>
        <dbReference type="ARBA" id="ARBA00004177"/>
    </source>
</evidence>
<dbReference type="GO" id="GO:0005768">
    <property type="term" value="C:endosome"/>
    <property type="evidence" value="ECO:0007669"/>
    <property type="project" value="UniProtKB-SubCell"/>
</dbReference>
<evidence type="ECO:0000256" key="5">
    <source>
        <dbReference type="SAM" id="Coils"/>
    </source>
</evidence>
<dbReference type="Gene3D" id="1.20.120.560">
    <property type="entry name" value="alix/aip1 in complex with the ypdl late domain"/>
    <property type="match status" value="1"/>
</dbReference>
<dbReference type="PANTHER" id="PTHR23030:SF30">
    <property type="entry name" value="TYROSINE-PROTEIN PHOSPHATASE NON-RECEPTOR TYPE 23"/>
    <property type="match status" value="1"/>
</dbReference>
<dbReference type="GO" id="GO:0043328">
    <property type="term" value="P:protein transport to vacuole involved in ubiquitin-dependent protein catabolic process via the multivesicular body sorting pathway"/>
    <property type="evidence" value="ECO:0007669"/>
    <property type="project" value="TreeGrafter"/>
</dbReference>
<dbReference type="GO" id="GO:0032456">
    <property type="term" value="P:endocytic recycling"/>
    <property type="evidence" value="ECO:0007669"/>
    <property type="project" value="TreeGrafter"/>
</dbReference>
<dbReference type="GO" id="GO:0045022">
    <property type="term" value="P:early endosome to late endosome transport"/>
    <property type="evidence" value="ECO:0007669"/>
    <property type="project" value="TreeGrafter"/>
</dbReference>
<evidence type="ECO:0000313" key="8">
    <source>
        <dbReference type="WBParaSite" id="nRc.2.0.1.t36692-RA"/>
    </source>
</evidence>
<dbReference type="Gene3D" id="1.25.40.280">
    <property type="entry name" value="alix/aip1 like domains"/>
    <property type="match status" value="1"/>
</dbReference>
<accession>A0A915KDA5</accession>
<dbReference type="InterPro" id="IPR025304">
    <property type="entry name" value="ALIX_V_dom"/>
</dbReference>
<dbReference type="InterPro" id="IPR004328">
    <property type="entry name" value="BRO1_dom"/>
</dbReference>
<reference evidence="8" key="1">
    <citation type="submission" date="2022-11" db="UniProtKB">
        <authorList>
            <consortium name="WormBaseParasite"/>
        </authorList>
    </citation>
    <scope>IDENTIFICATION</scope>
</reference>
<dbReference type="Proteomes" id="UP000887565">
    <property type="component" value="Unplaced"/>
</dbReference>
<name>A0A915KDA5_ROMCU</name>
<proteinExistence type="predicted"/>
<comment type="subcellular location">
    <subcellularLocation>
        <location evidence="2">Cytoplasm</location>
    </subcellularLocation>
    <subcellularLocation>
        <location evidence="1">Endosome</location>
    </subcellularLocation>
</comment>
<dbReference type="WBParaSite" id="nRc.2.0.1.t36692-RA">
    <property type="protein sequence ID" value="nRc.2.0.1.t36692-RA"/>
    <property type="gene ID" value="nRc.2.0.1.g36692"/>
</dbReference>
<dbReference type="PANTHER" id="PTHR23030">
    <property type="entry name" value="PCD6 INTERACTING PROTEIN-RELATED"/>
    <property type="match status" value="1"/>
</dbReference>
<dbReference type="PROSITE" id="PS51180">
    <property type="entry name" value="BRO1"/>
    <property type="match status" value="1"/>
</dbReference>
<dbReference type="Gene3D" id="1.20.140.50">
    <property type="entry name" value="alix/aip1 like domains"/>
    <property type="match status" value="1"/>
</dbReference>
<evidence type="ECO:0000259" key="6">
    <source>
        <dbReference type="PROSITE" id="PS51180"/>
    </source>
</evidence>
<evidence type="ECO:0000256" key="4">
    <source>
        <dbReference type="ARBA" id="ARBA00022753"/>
    </source>
</evidence>
<organism evidence="7 8">
    <name type="scientific">Romanomermis culicivorax</name>
    <name type="common">Nematode worm</name>
    <dbReference type="NCBI Taxonomy" id="13658"/>
    <lineage>
        <taxon>Eukaryota</taxon>
        <taxon>Metazoa</taxon>
        <taxon>Ecdysozoa</taxon>
        <taxon>Nematoda</taxon>
        <taxon>Enoplea</taxon>
        <taxon>Dorylaimia</taxon>
        <taxon>Mermithida</taxon>
        <taxon>Mermithoidea</taxon>
        <taxon>Mermithidae</taxon>
        <taxon>Romanomermis</taxon>
    </lineage>
</organism>
<keyword evidence="7" id="KW-1185">Reference proteome</keyword>
<feature type="coiled-coil region" evidence="5">
    <location>
        <begin position="321"/>
        <end position="373"/>
    </location>
</feature>
<dbReference type="AlphaFoldDB" id="A0A915KDA5"/>
<protein>
    <submittedName>
        <fullName evidence="8">BRO1 domain-containing protein</fullName>
    </submittedName>
</protein>
<feature type="domain" description="BRO1" evidence="6">
    <location>
        <begin position="1"/>
        <end position="266"/>
    </location>
</feature>
<dbReference type="Pfam" id="PF03097">
    <property type="entry name" value="BRO1"/>
    <property type="match status" value="1"/>
</dbReference>
<keyword evidence="5" id="KW-0175">Coiled coil</keyword>
<dbReference type="Pfam" id="PF13949">
    <property type="entry name" value="ALIX_LYPXL_bnd"/>
    <property type="match status" value="1"/>
</dbReference>
<keyword evidence="4" id="KW-0967">Endosome</keyword>
<evidence type="ECO:0000256" key="2">
    <source>
        <dbReference type="ARBA" id="ARBA00004496"/>
    </source>
</evidence>
<dbReference type="InterPro" id="IPR038499">
    <property type="entry name" value="BRO1_sf"/>
</dbReference>
<evidence type="ECO:0000256" key="3">
    <source>
        <dbReference type="ARBA" id="ARBA00022490"/>
    </source>
</evidence>
<keyword evidence="3" id="KW-0963">Cytoplasm</keyword>
<feature type="coiled-coil region" evidence="5">
    <location>
        <begin position="549"/>
        <end position="576"/>
    </location>
</feature>
<feature type="coiled-coil region" evidence="5">
    <location>
        <begin position="426"/>
        <end position="496"/>
    </location>
</feature>